<sequence length="226" mass="24852">MDAIREAAQETGKAVDSGVRAASELLLSGAHEAAAQYQATQERSERFLDTAVSHYRSTEQAAFDKLKEGVAFVREHQAASTALAAGAALVILPGPRRILWRQTLGRLRSKEAQYQAIETRARQAQETLTQQEAEAVKLEQRLAAAREQYDSGLSKLRSTARQLESLASQVRSTERTGRNLILDLRELPSKQALGLRSEVAMQVAAAKRQAAILDKQVWGLVKKGVY</sequence>
<organism evidence="2 3">
    <name type="scientific">Elliptochloris bilobata</name>
    <dbReference type="NCBI Taxonomy" id="381761"/>
    <lineage>
        <taxon>Eukaryota</taxon>
        <taxon>Viridiplantae</taxon>
        <taxon>Chlorophyta</taxon>
        <taxon>core chlorophytes</taxon>
        <taxon>Trebouxiophyceae</taxon>
        <taxon>Trebouxiophyceae incertae sedis</taxon>
        <taxon>Elliptochloris clade</taxon>
        <taxon>Elliptochloris</taxon>
    </lineage>
</organism>
<dbReference type="PANTHER" id="PTHR34554">
    <property type="entry name" value="RGS1-HXK1-INTERACTING PROTEIN 1"/>
    <property type="match status" value="1"/>
</dbReference>
<evidence type="ECO:0008006" key="4">
    <source>
        <dbReference type="Google" id="ProtNLM"/>
    </source>
</evidence>
<dbReference type="Proteomes" id="UP001445335">
    <property type="component" value="Unassembled WGS sequence"/>
</dbReference>
<gene>
    <name evidence="2" type="ORF">WJX81_002663</name>
</gene>
<comment type="caution">
    <text evidence="2">The sequence shown here is derived from an EMBL/GenBank/DDBJ whole genome shotgun (WGS) entry which is preliminary data.</text>
</comment>
<keyword evidence="1" id="KW-0175">Coiled coil</keyword>
<dbReference type="Gene3D" id="1.20.5.170">
    <property type="match status" value="1"/>
</dbReference>
<dbReference type="PANTHER" id="PTHR34554:SF2">
    <property type="entry name" value="RGS1-HXK1-INTERACTING PROTEIN 1"/>
    <property type="match status" value="1"/>
</dbReference>
<feature type="coiled-coil region" evidence="1">
    <location>
        <begin position="107"/>
        <end position="176"/>
    </location>
</feature>
<evidence type="ECO:0000313" key="3">
    <source>
        <dbReference type="Proteomes" id="UP001445335"/>
    </source>
</evidence>
<name>A0AAW1RTC8_9CHLO</name>
<protein>
    <recommendedName>
        <fullName evidence="4">Phage tail tape measure protein</fullName>
    </recommendedName>
</protein>
<evidence type="ECO:0000313" key="2">
    <source>
        <dbReference type="EMBL" id="KAK9837098.1"/>
    </source>
</evidence>
<evidence type="ECO:0000256" key="1">
    <source>
        <dbReference type="SAM" id="Coils"/>
    </source>
</evidence>
<reference evidence="2 3" key="1">
    <citation type="journal article" date="2024" name="Nat. Commun.">
        <title>Phylogenomics reveals the evolutionary origins of lichenization in chlorophyte algae.</title>
        <authorList>
            <person name="Puginier C."/>
            <person name="Libourel C."/>
            <person name="Otte J."/>
            <person name="Skaloud P."/>
            <person name="Haon M."/>
            <person name="Grisel S."/>
            <person name="Petersen M."/>
            <person name="Berrin J.G."/>
            <person name="Delaux P.M."/>
            <person name="Dal Grande F."/>
            <person name="Keller J."/>
        </authorList>
    </citation>
    <scope>NUCLEOTIDE SEQUENCE [LARGE SCALE GENOMIC DNA]</scope>
    <source>
        <strain evidence="2 3">SAG 245.80</strain>
    </source>
</reference>
<keyword evidence="3" id="KW-1185">Reference proteome</keyword>
<proteinExistence type="predicted"/>
<dbReference type="AlphaFoldDB" id="A0AAW1RTC8"/>
<accession>A0AAW1RTC8</accession>
<dbReference type="InterPro" id="IPR053284">
    <property type="entry name" value="RGS1-HXK1_interactor"/>
</dbReference>
<dbReference type="EMBL" id="JALJOU010000023">
    <property type="protein sequence ID" value="KAK9837098.1"/>
    <property type="molecule type" value="Genomic_DNA"/>
</dbReference>